<comment type="catalytic activity">
    <reaction evidence="16 17">
        <text>di-trans,octa-cis-undecaprenyl diphosphate + H2O = di-trans,octa-cis-undecaprenyl phosphate + phosphate + H(+)</text>
        <dbReference type="Rhea" id="RHEA:28094"/>
        <dbReference type="ChEBI" id="CHEBI:15377"/>
        <dbReference type="ChEBI" id="CHEBI:15378"/>
        <dbReference type="ChEBI" id="CHEBI:43474"/>
        <dbReference type="ChEBI" id="CHEBI:58405"/>
        <dbReference type="ChEBI" id="CHEBI:60392"/>
        <dbReference type="EC" id="3.6.1.27"/>
    </reaction>
</comment>
<evidence type="ECO:0000313" key="21">
    <source>
        <dbReference type="Proteomes" id="UP000510746"/>
    </source>
</evidence>
<evidence type="ECO:0000256" key="15">
    <source>
        <dbReference type="ARBA" id="ARBA00032932"/>
    </source>
</evidence>
<comment type="similarity">
    <text evidence="2 17">Belongs to the UppP family.</text>
</comment>
<keyword evidence="13 17" id="KW-0961">Cell wall biogenesis/degradation</keyword>
<reference evidence="19 21" key="3">
    <citation type="submission" date="2020-05" db="EMBL/GenBank/DDBJ databases">
        <title>A novel sialic acid binding adhesin present in multiple species contributes to the pathogenesis of Infective endocarditis.</title>
        <authorList>
            <person name="Gaytan M.O."/>
            <person name="Singh A.K."/>
            <person name="Woodiga S.A."/>
            <person name="Patel S.A."/>
            <person name="Ann S.-S."/>
            <person name="Vera Ponce de Leon A."/>
            <person name="McGrath S."/>
            <person name="Miller A."/>
            <person name="Bush J."/>
            <person name="van der Linden M."/>
            <person name="Magrini V."/>
            <person name="Wilson R.K."/>
            <person name="Kitten T."/>
            <person name="King S.J."/>
        </authorList>
    </citation>
    <scope>NUCLEOTIDE SEQUENCE [LARGE SCALE GENOMIC DNA]</scope>
    <source>
        <strain evidence="19 21">ATCC 10557</strain>
    </source>
</reference>
<keyword evidence="12 17" id="KW-0046">Antibiotic resistance</keyword>
<evidence type="ECO:0000313" key="19">
    <source>
        <dbReference type="EMBL" id="QLL96893.1"/>
    </source>
</evidence>
<feature type="transmembrane region" description="Helical" evidence="17">
    <location>
        <begin position="45"/>
        <end position="67"/>
    </location>
</feature>
<evidence type="ECO:0000256" key="1">
    <source>
        <dbReference type="ARBA" id="ARBA00004651"/>
    </source>
</evidence>
<dbReference type="PANTHER" id="PTHR30622:SF3">
    <property type="entry name" value="UNDECAPRENYL-DIPHOSPHATASE"/>
    <property type="match status" value="1"/>
</dbReference>
<dbReference type="GO" id="GO:0071555">
    <property type="term" value="P:cell wall organization"/>
    <property type="evidence" value="ECO:0007669"/>
    <property type="project" value="UniProtKB-KW"/>
</dbReference>
<reference evidence="18" key="2">
    <citation type="submission" date="2017-04" db="EMBL/GenBank/DDBJ databases">
        <authorList>
            <person name="Afonso C.L."/>
            <person name="Miller P.J."/>
            <person name="Scott M.A."/>
            <person name="Spackman E."/>
            <person name="Goraichik I."/>
            <person name="Dimitrov K.M."/>
            <person name="Suarez D.L."/>
            <person name="Swayne D.E."/>
        </authorList>
    </citation>
    <scope>NUCLEOTIDE SEQUENCE</scope>
    <source>
        <strain evidence="18">RH_1735_08</strain>
    </source>
</reference>
<keyword evidence="9 17" id="KW-0573">Peptidoglycan synthesis</keyword>
<dbReference type="InterPro" id="IPR003824">
    <property type="entry name" value="UppP"/>
</dbReference>
<evidence type="ECO:0000313" key="18">
    <source>
        <dbReference type="EMBL" id="ORO60037.1"/>
    </source>
</evidence>
<dbReference type="GO" id="GO:0046677">
    <property type="term" value="P:response to antibiotic"/>
    <property type="evidence" value="ECO:0007669"/>
    <property type="project" value="UniProtKB-UniRule"/>
</dbReference>
<evidence type="ECO:0000256" key="8">
    <source>
        <dbReference type="ARBA" id="ARBA00022960"/>
    </source>
</evidence>
<dbReference type="HAMAP" id="MF_01006">
    <property type="entry name" value="Undec_diphosphatase"/>
    <property type="match status" value="1"/>
</dbReference>
<evidence type="ECO:0000313" key="20">
    <source>
        <dbReference type="Proteomes" id="UP000193350"/>
    </source>
</evidence>
<evidence type="ECO:0000256" key="7">
    <source>
        <dbReference type="ARBA" id="ARBA00022801"/>
    </source>
</evidence>
<evidence type="ECO:0000256" key="16">
    <source>
        <dbReference type="ARBA" id="ARBA00047594"/>
    </source>
</evidence>
<dbReference type="RefSeq" id="WP_000273570.1">
    <property type="nucleotide sequence ID" value="NZ_CP054135.1"/>
</dbReference>
<gene>
    <name evidence="17" type="primary">uppP</name>
    <name evidence="18" type="ORF">B7718_05070</name>
    <name evidence="19" type="ORF">HRJ33_06825</name>
</gene>
<keyword evidence="8 17" id="KW-0133">Cell shape</keyword>
<dbReference type="GO" id="GO:0050380">
    <property type="term" value="F:undecaprenyl-diphosphatase activity"/>
    <property type="evidence" value="ECO:0007669"/>
    <property type="project" value="UniProtKB-UniRule"/>
</dbReference>
<dbReference type="GO" id="GO:0005886">
    <property type="term" value="C:plasma membrane"/>
    <property type="evidence" value="ECO:0007669"/>
    <property type="project" value="UniProtKB-SubCell"/>
</dbReference>
<feature type="transmembrane region" description="Helical" evidence="17">
    <location>
        <begin position="228"/>
        <end position="249"/>
    </location>
</feature>
<dbReference type="EC" id="3.6.1.27" evidence="3 17"/>
<keyword evidence="7 17" id="KW-0378">Hydrolase</keyword>
<evidence type="ECO:0000256" key="14">
    <source>
        <dbReference type="ARBA" id="ARBA00032707"/>
    </source>
</evidence>
<feature type="transmembrane region" description="Helical" evidence="17">
    <location>
        <begin position="195"/>
        <end position="216"/>
    </location>
</feature>
<dbReference type="EMBL" id="NCUN01000011">
    <property type="protein sequence ID" value="ORO60037.1"/>
    <property type="molecule type" value="Genomic_DNA"/>
</dbReference>
<evidence type="ECO:0000256" key="4">
    <source>
        <dbReference type="ARBA" id="ARBA00021581"/>
    </source>
</evidence>
<evidence type="ECO:0000256" key="6">
    <source>
        <dbReference type="ARBA" id="ARBA00022692"/>
    </source>
</evidence>
<dbReference type="NCBIfam" id="NF001391">
    <property type="entry name" value="PRK00281.1-5"/>
    <property type="match status" value="1"/>
</dbReference>
<keyword evidence="10 17" id="KW-1133">Transmembrane helix</keyword>
<dbReference type="GO" id="GO:0009252">
    <property type="term" value="P:peptidoglycan biosynthetic process"/>
    <property type="evidence" value="ECO:0007669"/>
    <property type="project" value="UniProtKB-KW"/>
</dbReference>
<evidence type="ECO:0000256" key="3">
    <source>
        <dbReference type="ARBA" id="ARBA00012374"/>
    </source>
</evidence>
<keyword evidence="11 17" id="KW-0472">Membrane</keyword>
<reference evidence="18 20" key="1">
    <citation type="journal article" date="2016" name="Eur. J. Clin. Microbiol. Infect. Dis.">
        <title>Whole genome sequencing as a tool for phylogenetic analysis of clinical strains of Mitis group streptococci.</title>
        <authorList>
            <person name="Rasmussen L.H."/>
            <person name="Dargis R."/>
            <person name="Hojholt K."/>
            <person name="Christensen J.J."/>
            <person name="Skovgaard O."/>
            <person name="Justesen U.S."/>
            <person name="Rosenvinge F.S."/>
            <person name="Moser C."/>
            <person name="Lukjancenko O."/>
            <person name="Rasmussen S."/>
            <person name="Nielsen X.C."/>
        </authorList>
    </citation>
    <scope>NUCLEOTIDE SEQUENCE [LARGE SCALE GENOMIC DNA]</scope>
    <source>
        <strain evidence="18 20">RH_1735_08</strain>
    </source>
</reference>
<evidence type="ECO:0000256" key="12">
    <source>
        <dbReference type="ARBA" id="ARBA00023251"/>
    </source>
</evidence>
<evidence type="ECO:0000256" key="11">
    <source>
        <dbReference type="ARBA" id="ARBA00023136"/>
    </source>
</evidence>
<dbReference type="EMBL" id="CP054135">
    <property type="protein sequence ID" value="QLL96893.1"/>
    <property type="molecule type" value="Genomic_DNA"/>
</dbReference>
<feature type="transmembrane region" description="Helical" evidence="17">
    <location>
        <begin position="111"/>
        <end position="133"/>
    </location>
</feature>
<evidence type="ECO:0000256" key="9">
    <source>
        <dbReference type="ARBA" id="ARBA00022984"/>
    </source>
</evidence>
<protein>
    <recommendedName>
        <fullName evidence="4 17">Undecaprenyl-diphosphatase</fullName>
        <ecNumber evidence="3 17">3.6.1.27</ecNumber>
    </recommendedName>
    <alternativeName>
        <fullName evidence="15 17">Bacitracin resistance protein</fullName>
    </alternativeName>
    <alternativeName>
        <fullName evidence="14 17">Undecaprenyl pyrophosphate phosphatase</fullName>
    </alternativeName>
</protein>
<proteinExistence type="inferred from homology"/>
<dbReference type="Proteomes" id="UP000193350">
    <property type="component" value="Unassembled WGS sequence"/>
</dbReference>
<feature type="transmembrane region" description="Helical" evidence="17">
    <location>
        <begin position="261"/>
        <end position="280"/>
    </location>
</feature>
<name>A0A1X1HGQ8_STROR</name>
<feature type="transmembrane region" description="Helical" evidence="17">
    <location>
        <begin position="154"/>
        <end position="175"/>
    </location>
</feature>
<comment type="subcellular location">
    <subcellularLocation>
        <location evidence="1 17">Cell membrane</location>
        <topology evidence="1 17">Multi-pass membrane protein</topology>
    </subcellularLocation>
</comment>
<sequence length="281" mass="31789">MYFIEILKSIFFGIVEGITEWLPISSTGHLILVEEFVQYKDQNEAFMSMFNVVIQLGAILAVMVIYFNKLNPFKPGKTKVEVRRTWQLWSKVFVATLPLLLVFKLDDWFDVNFHNMVSVAIMLIIYGVAFIYLEKRNKAQAIEPTVTELDKLPYKTALYIGLFQVLALFPGTSRSGATIVGGLLNGTSRSVVTEFTFYLGIPVMFGASALKIFKFIKAGQLLSFGQLFLLLVAMGVAFAVSMVAIRFLTSYVKKHDFTLFGKYRIVLGSVLLLYSFVRLFV</sequence>
<comment type="function">
    <text evidence="17">Catalyzes the dephosphorylation of undecaprenyl diphosphate (UPP). Confers resistance to bacitracin.</text>
</comment>
<evidence type="ECO:0000256" key="13">
    <source>
        <dbReference type="ARBA" id="ARBA00023316"/>
    </source>
</evidence>
<comment type="miscellaneous">
    <text evidence="17">Bacitracin is thought to be involved in the inhibition of peptidoglycan synthesis by sequestering undecaprenyl diphosphate, thereby reducing the pool of lipid carrier available.</text>
</comment>
<dbReference type="AlphaFoldDB" id="A0A1X1HGQ8"/>
<dbReference type="GO" id="GO:0008360">
    <property type="term" value="P:regulation of cell shape"/>
    <property type="evidence" value="ECO:0007669"/>
    <property type="project" value="UniProtKB-KW"/>
</dbReference>
<evidence type="ECO:0000256" key="5">
    <source>
        <dbReference type="ARBA" id="ARBA00022475"/>
    </source>
</evidence>
<keyword evidence="6 17" id="KW-0812">Transmembrane</keyword>
<dbReference type="PANTHER" id="PTHR30622">
    <property type="entry name" value="UNDECAPRENYL-DIPHOSPHATASE"/>
    <property type="match status" value="1"/>
</dbReference>
<organism evidence="18 20">
    <name type="scientific">Streptococcus oralis subsp. oralis</name>
    <dbReference type="NCBI Taxonomy" id="1891914"/>
    <lineage>
        <taxon>Bacteria</taxon>
        <taxon>Bacillati</taxon>
        <taxon>Bacillota</taxon>
        <taxon>Bacilli</taxon>
        <taxon>Lactobacillales</taxon>
        <taxon>Streptococcaceae</taxon>
        <taxon>Streptococcus</taxon>
    </lineage>
</organism>
<keyword evidence="5 17" id="KW-1003">Cell membrane</keyword>
<accession>A0A1X1HGQ8</accession>
<evidence type="ECO:0000256" key="2">
    <source>
        <dbReference type="ARBA" id="ARBA00010621"/>
    </source>
</evidence>
<evidence type="ECO:0000256" key="17">
    <source>
        <dbReference type="HAMAP-Rule" id="MF_01006"/>
    </source>
</evidence>
<dbReference type="Proteomes" id="UP000510746">
    <property type="component" value="Chromosome"/>
</dbReference>
<evidence type="ECO:0000256" key="10">
    <source>
        <dbReference type="ARBA" id="ARBA00022989"/>
    </source>
</evidence>
<dbReference type="Pfam" id="PF02673">
    <property type="entry name" value="BacA"/>
    <property type="match status" value="1"/>
</dbReference>